<name>A0A183NQH3_9TREM</name>
<proteinExistence type="predicted"/>
<dbReference type="AlphaFoldDB" id="A0A183NQH3"/>
<evidence type="ECO:0000313" key="2">
    <source>
        <dbReference type="EMBL" id="VDP05870.1"/>
    </source>
</evidence>
<organism evidence="2 3">
    <name type="scientific">Schistosoma mattheei</name>
    <dbReference type="NCBI Taxonomy" id="31246"/>
    <lineage>
        <taxon>Eukaryota</taxon>
        <taxon>Metazoa</taxon>
        <taxon>Spiralia</taxon>
        <taxon>Lophotrochozoa</taxon>
        <taxon>Platyhelminthes</taxon>
        <taxon>Trematoda</taxon>
        <taxon>Digenea</taxon>
        <taxon>Strigeidida</taxon>
        <taxon>Schistosomatoidea</taxon>
        <taxon>Schistosomatidae</taxon>
        <taxon>Schistosoma</taxon>
    </lineage>
</organism>
<gene>
    <name evidence="2" type="ORF">SMTD_LOCUS4359</name>
</gene>
<keyword evidence="3" id="KW-1185">Reference proteome</keyword>
<reference evidence="2 3" key="1">
    <citation type="submission" date="2018-11" db="EMBL/GenBank/DDBJ databases">
        <authorList>
            <consortium name="Pathogen Informatics"/>
        </authorList>
    </citation>
    <scope>NUCLEOTIDE SEQUENCE [LARGE SCALE GENOMIC DNA]</scope>
    <source>
        <strain>Denwood</strain>
        <strain evidence="3">Zambia</strain>
    </source>
</reference>
<sequence length="401" mass="45531">MNNALICESDSSKKRLSFNLPPPVRHFNSRLEVNSLLVETSGNLSNFKESDRNYSSGTLVSEIQGTCESELNSDQFLVASDSEVGNKLNDNVVHGKKSYISSIVLDASCFKMLSPSDVDPMMVDSNANESKFTFATYSSSKRDKSLQQNRIDASESHACHCEEVTIVSYDDFSQDKISHIWRMHPDIKDEKMLISSLILPPPRQPCSMTYAESASDIPVMSRSLSSKELETVEPYSIKSERLVKDCVNNTDKHMEWSSNTKAYSVTGYSEETSITINEETRNHLEKLEGENLKTKKEDEIIIKRNQNDIIIECDQKLQNEFSQQQYQPTDASKRDKANEKNLKKSTKSTNTELRIISRNNNPHTQDATRSLDFLFKHERELRAAHAEANADRAEMANRMSE</sequence>
<protein>
    <submittedName>
        <fullName evidence="2">Uncharacterized protein</fullName>
    </submittedName>
</protein>
<feature type="compositionally biased region" description="Polar residues" evidence="1">
    <location>
        <begin position="357"/>
        <end position="367"/>
    </location>
</feature>
<feature type="region of interest" description="Disordered" evidence="1">
    <location>
        <begin position="323"/>
        <end position="367"/>
    </location>
</feature>
<dbReference type="Proteomes" id="UP000269396">
    <property type="component" value="Unassembled WGS sequence"/>
</dbReference>
<evidence type="ECO:0000313" key="3">
    <source>
        <dbReference type="Proteomes" id="UP000269396"/>
    </source>
</evidence>
<evidence type="ECO:0000256" key="1">
    <source>
        <dbReference type="SAM" id="MobiDB-lite"/>
    </source>
</evidence>
<feature type="non-terminal residue" evidence="2">
    <location>
        <position position="401"/>
    </location>
</feature>
<feature type="compositionally biased region" description="Basic and acidic residues" evidence="1">
    <location>
        <begin position="331"/>
        <end position="342"/>
    </location>
</feature>
<accession>A0A183NQH3</accession>
<dbReference type="EMBL" id="UZAL01011864">
    <property type="protein sequence ID" value="VDP05870.1"/>
    <property type="molecule type" value="Genomic_DNA"/>
</dbReference>
<dbReference type="STRING" id="31246.A0A183NQH3"/>